<dbReference type="AlphaFoldDB" id="A0A1M6WIS8"/>
<proteinExistence type="predicted"/>
<evidence type="ECO:0000313" key="2">
    <source>
        <dbReference type="Proteomes" id="UP000184120"/>
    </source>
</evidence>
<name>A0A1M6WIS8_9FLAO</name>
<reference evidence="2" key="1">
    <citation type="submission" date="2016-11" db="EMBL/GenBank/DDBJ databases">
        <authorList>
            <person name="Varghese N."/>
            <person name="Submissions S."/>
        </authorList>
    </citation>
    <scope>NUCLEOTIDE SEQUENCE [LARGE SCALE GENOMIC DNA]</scope>
    <source>
        <strain evidence="2">DSM 27989</strain>
    </source>
</reference>
<organism evidence="1 2">
    <name type="scientific">Chishuiella changwenlii</name>
    <dbReference type="NCBI Taxonomy" id="1434701"/>
    <lineage>
        <taxon>Bacteria</taxon>
        <taxon>Pseudomonadati</taxon>
        <taxon>Bacteroidota</taxon>
        <taxon>Flavobacteriia</taxon>
        <taxon>Flavobacteriales</taxon>
        <taxon>Weeksellaceae</taxon>
        <taxon>Chishuiella</taxon>
    </lineage>
</organism>
<sequence>MFLLFANVLFAQIAIDSVGVDIQTIVDVTSHNKTVLLPRIEGIKDETDLSFLKEDNKNEVPIGLLVYNKSTRPSSLEKGYYYWSNDKWNLLIDDQSVYSRFTIDKVNNTQTTSPVFIKKFFSKEVPFPVAEFDDFVTTLGGLHWVELEGLDYTFEIENNYHNNVFVKVSGSAQYASSTFENLIFGMNIGVFLQRIDEDGTEGRFRLQGISTINRDNIRNSNCFLFNYAIQSVIGKLEPGKYRIKSYVSGNRNYNNEIEIVDKWITLGGKSITDNNSSNADCTNSSNDQLIGRQTVVISESEN</sequence>
<dbReference type="EMBL" id="FRBH01000004">
    <property type="protein sequence ID" value="SHK93581.1"/>
    <property type="molecule type" value="Genomic_DNA"/>
</dbReference>
<protein>
    <submittedName>
        <fullName evidence="1">Uncharacterized protein</fullName>
    </submittedName>
</protein>
<accession>A0A1M6WIS8</accession>
<dbReference type="STRING" id="1434701.SAMN05443634_104327"/>
<gene>
    <name evidence="1" type="ORF">SAMN05443634_104327</name>
</gene>
<evidence type="ECO:0000313" key="1">
    <source>
        <dbReference type="EMBL" id="SHK93581.1"/>
    </source>
</evidence>
<dbReference type="Proteomes" id="UP000184120">
    <property type="component" value="Unassembled WGS sequence"/>
</dbReference>